<dbReference type="RefSeq" id="WP_045775674.1">
    <property type="nucleotide sequence ID" value="NZ_LAJY01000228.1"/>
</dbReference>
<proteinExistence type="predicted"/>
<keyword evidence="1" id="KW-1133">Transmembrane helix</keyword>
<accession>A0A0F3ISV5</accession>
<evidence type="ECO:0000259" key="3">
    <source>
        <dbReference type="Pfam" id="PF13194"/>
    </source>
</evidence>
<feature type="transmembrane region" description="Helical" evidence="1">
    <location>
        <begin position="182"/>
        <end position="203"/>
    </location>
</feature>
<dbReference type="Proteomes" id="UP000033774">
    <property type="component" value="Unassembled WGS sequence"/>
</dbReference>
<feature type="transmembrane region" description="Helical" evidence="1">
    <location>
        <begin position="270"/>
        <end position="292"/>
    </location>
</feature>
<feature type="transmembrane region" description="Helical" evidence="1">
    <location>
        <begin position="399"/>
        <end position="419"/>
    </location>
</feature>
<dbReference type="Pfam" id="PF13194">
    <property type="entry name" value="DUF4010"/>
    <property type="match status" value="1"/>
</dbReference>
<keyword evidence="5" id="KW-1185">Reference proteome</keyword>
<feature type="transmembrane region" description="Helical" evidence="1">
    <location>
        <begin position="313"/>
        <end position="332"/>
    </location>
</feature>
<keyword evidence="1" id="KW-0472">Membrane</keyword>
<dbReference type="PANTHER" id="PTHR39084">
    <property type="entry name" value="MEMBRANE PROTEIN-RELATED"/>
    <property type="match status" value="1"/>
</dbReference>
<dbReference type="Pfam" id="PF02308">
    <property type="entry name" value="MgtC"/>
    <property type="match status" value="1"/>
</dbReference>
<evidence type="ECO:0000313" key="5">
    <source>
        <dbReference type="Proteomes" id="UP000033774"/>
    </source>
</evidence>
<reference evidence="4 5" key="1">
    <citation type="submission" date="2015-03" db="EMBL/GenBank/DDBJ databases">
        <title>Draft genome sequence of Elstera litoralis.</title>
        <authorList>
            <person name="Rahalkar M.C."/>
            <person name="Dhakephalkar P.K."/>
            <person name="Pore S.D."/>
            <person name="Arora P."/>
            <person name="Kapse N.G."/>
            <person name="Pandit P.S."/>
        </authorList>
    </citation>
    <scope>NUCLEOTIDE SEQUENCE [LARGE SCALE GENOMIC DNA]</scope>
    <source>
        <strain evidence="4 5">Dia-1</strain>
    </source>
</reference>
<sequence>MPSAPFVDPLLIRLAVALAIGLLVGLERGWQARTGEEGARVAGVRTYAITGLLGGVCGGLVPLTSPSVLGFGMLGFTLVFGAFHWRMAQETRNYSATGVVAGVLTFALGAYAALGVIQVAIAGAVALTILLALKQPLHSWVRKLTWEEVRAGLVLLAMSFLFLPILPNHPIDPWGAINPTEIWVLAIIIAALSFVGYGAVRLLGERSGIILVALAGGLSSSTAVTVTLARLSKGKDTGAPVLAGGILLAATVMLARVFLVAAALNRDLLIPLAVPFGAAALVFLGAAGFLLLRPRPAGPGTALTLTNPLELGVSLKLAGFIAITMLLAKLIVGQFGDAGLYLLAATSGLADVDALTLSLARMSETSLAVHTAAIGIAIAVTTNTISKAVMAAILGAPRLAGIVGSVSLGALAAGALAHAHF</sequence>
<evidence type="ECO:0000256" key="1">
    <source>
        <dbReference type="SAM" id="Phobius"/>
    </source>
</evidence>
<dbReference type="AlphaFoldDB" id="A0A0F3ISV5"/>
<feature type="transmembrane region" description="Helical" evidence="1">
    <location>
        <begin position="46"/>
        <end position="63"/>
    </location>
</feature>
<dbReference type="PATRIC" id="fig|552518.3.peg.1306"/>
<evidence type="ECO:0000313" key="4">
    <source>
        <dbReference type="EMBL" id="KJV09707.1"/>
    </source>
</evidence>
<dbReference type="InterPro" id="IPR049177">
    <property type="entry name" value="MgtC_SapB_SrpB_YhiD_N"/>
</dbReference>
<name>A0A0F3ISV5_9PROT</name>
<evidence type="ECO:0000259" key="2">
    <source>
        <dbReference type="Pfam" id="PF02308"/>
    </source>
</evidence>
<protein>
    <submittedName>
        <fullName evidence="4">Membrane protein</fullName>
    </submittedName>
</protein>
<feature type="transmembrane region" description="Helical" evidence="1">
    <location>
        <begin position="209"/>
        <end position="229"/>
    </location>
</feature>
<feature type="transmembrane region" description="Helical" evidence="1">
    <location>
        <begin position="372"/>
        <end position="393"/>
    </location>
</feature>
<comment type="caution">
    <text evidence="4">The sequence shown here is derived from an EMBL/GenBank/DDBJ whole genome shotgun (WGS) entry which is preliminary data.</text>
</comment>
<feature type="transmembrane region" description="Helical" evidence="1">
    <location>
        <begin position="338"/>
        <end position="360"/>
    </location>
</feature>
<feature type="domain" description="DUF4010" evidence="3">
    <location>
        <begin position="187"/>
        <end position="395"/>
    </location>
</feature>
<feature type="transmembrane region" description="Helical" evidence="1">
    <location>
        <begin position="69"/>
        <end position="87"/>
    </location>
</feature>
<dbReference type="InterPro" id="IPR025105">
    <property type="entry name" value="DUF4010"/>
</dbReference>
<dbReference type="OrthoDB" id="9813718at2"/>
<feature type="transmembrane region" description="Helical" evidence="1">
    <location>
        <begin position="99"/>
        <end position="131"/>
    </location>
</feature>
<feature type="transmembrane region" description="Helical" evidence="1">
    <location>
        <begin position="6"/>
        <end position="26"/>
    </location>
</feature>
<organism evidence="4 5">
    <name type="scientific">Elstera litoralis</name>
    <dbReference type="NCBI Taxonomy" id="552518"/>
    <lineage>
        <taxon>Bacteria</taxon>
        <taxon>Pseudomonadati</taxon>
        <taxon>Pseudomonadota</taxon>
        <taxon>Alphaproteobacteria</taxon>
        <taxon>Rhodospirillales</taxon>
        <taxon>Rhodospirillaceae</taxon>
        <taxon>Elstera</taxon>
    </lineage>
</organism>
<keyword evidence="1" id="KW-0812">Transmembrane</keyword>
<dbReference type="PANTHER" id="PTHR39084:SF1">
    <property type="entry name" value="DUF4010 DOMAIN-CONTAINING PROTEIN"/>
    <property type="match status" value="1"/>
</dbReference>
<gene>
    <name evidence="4" type="ORF">VZ95_09760</name>
</gene>
<feature type="transmembrane region" description="Helical" evidence="1">
    <location>
        <begin position="151"/>
        <end position="170"/>
    </location>
</feature>
<dbReference type="EMBL" id="LAJY01000228">
    <property type="protein sequence ID" value="KJV09707.1"/>
    <property type="molecule type" value="Genomic_DNA"/>
</dbReference>
<feature type="transmembrane region" description="Helical" evidence="1">
    <location>
        <begin position="241"/>
        <end position="264"/>
    </location>
</feature>
<feature type="domain" description="MgtC/SapB/SrpB/YhiD N-terminal" evidence="2">
    <location>
        <begin position="14"/>
        <end position="139"/>
    </location>
</feature>